<feature type="chain" id="PRO_5035942595" description="Aminopeptidase" evidence="21">
    <location>
        <begin position="18"/>
        <end position="930"/>
    </location>
</feature>
<dbReference type="GO" id="GO:0008270">
    <property type="term" value="F:zinc ion binding"/>
    <property type="evidence" value="ECO:0007669"/>
    <property type="project" value="UniProtKB-UniRule"/>
</dbReference>
<keyword evidence="14" id="KW-1015">Disulfide bond</keyword>
<evidence type="ECO:0000256" key="3">
    <source>
        <dbReference type="ARBA" id="ARBA00010136"/>
    </source>
</evidence>
<dbReference type="Pfam" id="PF01433">
    <property type="entry name" value="Peptidase_M1"/>
    <property type="match status" value="1"/>
</dbReference>
<dbReference type="Proteomes" id="UP000494165">
    <property type="component" value="Unassembled WGS sequence"/>
</dbReference>
<feature type="site" description="Transition state stabilizer" evidence="19">
    <location>
        <position position="420"/>
    </location>
</feature>
<evidence type="ECO:0000256" key="11">
    <source>
        <dbReference type="ARBA" id="ARBA00022833"/>
    </source>
</evidence>
<keyword evidence="8 18" id="KW-0479">Metal-binding</keyword>
<dbReference type="FunFam" id="2.60.40.1910:FF:000008">
    <property type="entry name" value="Aminopeptidase"/>
    <property type="match status" value="1"/>
</dbReference>
<evidence type="ECO:0000256" key="15">
    <source>
        <dbReference type="ARBA" id="ARBA00023180"/>
    </source>
</evidence>
<feature type="signal peptide" evidence="21">
    <location>
        <begin position="1"/>
        <end position="17"/>
    </location>
</feature>
<evidence type="ECO:0000259" key="22">
    <source>
        <dbReference type="Pfam" id="PF01433"/>
    </source>
</evidence>
<feature type="domain" description="Peptidase M1 membrane alanine aminopeptidase" evidence="22">
    <location>
        <begin position="265"/>
        <end position="486"/>
    </location>
</feature>
<keyword evidence="15" id="KW-0325">Glycoprotein</keyword>
<evidence type="ECO:0000256" key="9">
    <source>
        <dbReference type="ARBA" id="ARBA00022729"/>
    </source>
</evidence>
<dbReference type="InterPro" id="IPR034016">
    <property type="entry name" value="M1_APN-typ"/>
</dbReference>
<evidence type="ECO:0000256" key="16">
    <source>
        <dbReference type="ARBA" id="ARBA00023288"/>
    </source>
</evidence>
<keyword evidence="7 20" id="KW-0645">Protease</keyword>
<dbReference type="GO" id="GO:0005886">
    <property type="term" value="C:plasma membrane"/>
    <property type="evidence" value="ECO:0007669"/>
    <property type="project" value="UniProtKB-SubCell"/>
</dbReference>
<comment type="subcellular location">
    <subcellularLocation>
        <location evidence="2">Cell membrane</location>
        <topology evidence="2">Lipid-anchor</topology>
        <topology evidence="2">GPI-anchor</topology>
    </subcellularLocation>
</comment>
<dbReference type="GO" id="GO:0043171">
    <property type="term" value="P:peptide catabolic process"/>
    <property type="evidence" value="ECO:0007669"/>
    <property type="project" value="TreeGrafter"/>
</dbReference>
<comment type="caution">
    <text evidence="25">The sequence shown here is derived from an EMBL/GenBank/DDBJ whole genome shotgun (WGS) entry which is preliminary data.</text>
</comment>
<evidence type="ECO:0000256" key="10">
    <source>
        <dbReference type="ARBA" id="ARBA00022801"/>
    </source>
</evidence>
<dbReference type="OrthoDB" id="510539at2759"/>
<protein>
    <recommendedName>
        <fullName evidence="20">Aminopeptidase</fullName>
        <ecNumber evidence="20">3.4.11.-</ecNumber>
    </recommendedName>
</protein>
<keyword evidence="6" id="KW-0336">GPI-anchor</keyword>
<dbReference type="PANTHER" id="PTHR11533:SF294">
    <property type="entry name" value="THYROTROPIN-RELEASING HORMONE-DEGRADING ECTOENZYME"/>
    <property type="match status" value="1"/>
</dbReference>
<evidence type="ECO:0000256" key="6">
    <source>
        <dbReference type="ARBA" id="ARBA00022622"/>
    </source>
</evidence>
<evidence type="ECO:0000313" key="25">
    <source>
        <dbReference type="EMBL" id="CAB3366331.1"/>
    </source>
</evidence>
<evidence type="ECO:0000256" key="1">
    <source>
        <dbReference type="ARBA" id="ARBA00000098"/>
    </source>
</evidence>
<keyword evidence="13" id="KW-0472">Membrane</keyword>
<dbReference type="SUPFAM" id="SSF55486">
    <property type="entry name" value="Metalloproteases ('zincins'), catalytic domain"/>
    <property type="match status" value="1"/>
</dbReference>
<evidence type="ECO:0000256" key="17">
    <source>
        <dbReference type="PIRSR" id="PIRSR634016-1"/>
    </source>
</evidence>
<evidence type="ECO:0000256" key="2">
    <source>
        <dbReference type="ARBA" id="ARBA00004609"/>
    </source>
</evidence>
<evidence type="ECO:0000256" key="14">
    <source>
        <dbReference type="ARBA" id="ARBA00023157"/>
    </source>
</evidence>
<dbReference type="EC" id="3.4.11.-" evidence="20"/>
<evidence type="ECO:0000256" key="21">
    <source>
        <dbReference type="SAM" id="SignalP"/>
    </source>
</evidence>
<dbReference type="GO" id="GO:0005737">
    <property type="term" value="C:cytoplasm"/>
    <property type="evidence" value="ECO:0007669"/>
    <property type="project" value="TreeGrafter"/>
</dbReference>
<comment type="cofactor">
    <cofactor evidence="18 20">
        <name>Zn(2+)</name>
        <dbReference type="ChEBI" id="CHEBI:29105"/>
    </cofactor>
    <text evidence="18 20">Binds 1 zinc ion per subunit.</text>
</comment>
<keyword evidence="16" id="KW-0449">Lipoprotein</keyword>
<dbReference type="PANTHER" id="PTHR11533">
    <property type="entry name" value="PROTEASE M1 ZINC METALLOPROTEASE"/>
    <property type="match status" value="1"/>
</dbReference>
<keyword evidence="10 20" id="KW-0378">Hydrolase</keyword>
<dbReference type="GO" id="GO:0016285">
    <property type="term" value="F:alanyl aminopeptidase activity"/>
    <property type="evidence" value="ECO:0007669"/>
    <property type="project" value="UniProtKB-EC"/>
</dbReference>
<dbReference type="CDD" id="cd09601">
    <property type="entry name" value="M1_APN-Q_like"/>
    <property type="match status" value="1"/>
</dbReference>
<evidence type="ECO:0000313" key="26">
    <source>
        <dbReference type="Proteomes" id="UP000494165"/>
    </source>
</evidence>
<feature type="binding site" evidence="18">
    <location>
        <position position="333"/>
    </location>
    <ligand>
        <name>Zn(2+)</name>
        <dbReference type="ChEBI" id="CHEBI:29105"/>
        <note>catalytic</note>
    </ligand>
</feature>
<dbReference type="Pfam" id="PF11838">
    <property type="entry name" value="ERAP1_C"/>
    <property type="match status" value="1"/>
</dbReference>
<feature type="binding site" evidence="18">
    <location>
        <position position="337"/>
    </location>
    <ligand>
        <name>Zn(2+)</name>
        <dbReference type="ChEBI" id="CHEBI:29105"/>
        <note>catalytic</note>
    </ligand>
</feature>
<dbReference type="Gene3D" id="2.60.40.1730">
    <property type="entry name" value="tricorn interacting facor f3 domain"/>
    <property type="match status" value="1"/>
</dbReference>
<feature type="active site" description="Proton acceptor" evidence="17">
    <location>
        <position position="334"/>
    </location>
</feature>
<dbReference type="AlphaFoldDB" id="A0A8S1CFV5"/>
<keyword evidence="4 20" id="KW-0031">Aminopeptidase</keyword>
<dbReference type="Gene3D" id="1.25.50.20">
    <property type="match status" value="1"/>
</dbReference>
<evidence type="ECO:0000256" key="4">
    <source>
        <dbReference type="ARBA" id="ARBA00022438"/>
    </source>
</evidence>
<dbReference type="GO" id="GO:0070006">
    <property type="term" value="F:metalloaminopeptidase activity"/>
    <property type="evidence" value="ECO:0007669"/>
    <property type="project" value="TreeGrafter"/>
</dbReference>
<gene>
    <name evidence="25" type="ORF">CLODIP_2_CD01545</name>
</gene>
<dbReference type="PRINTS" id="PR00756">
    <property type="entry name" value="ALADIPTASE"/>
</dbReference>
<dbReference type="InterPro" id="IPR045357">
    <property type="entry name" value="Aminopeptidase_N-like_N"/>
</dbReference>
<dbReference type="SUPFAM" id="SSF63737">
    <property type="entry name" value="Leukotriene A4 hydrolase N-terminal domain"/>
    <property type="match status" value="1"/>
</dbReference>
<evidence type="ECO:0000256" key="19">
    <source>
        <dbReference type="PIRSR" id="PIRSR634016-4"/>
    </source>
</evidence>
<evidence type="ECO:0000256" key="5">
    <source>
        <dbReference type="ARBA" id="ARBA00022475"/>
    </source>
</evidence>
<keyword evidence="12 20" id="KW-0482">Metalloprotease</keyword>
<dbReference type="InterPro" id="IPR024571">
    <property type="entry name" value="ERAP1-like_C_dom"/>
</dbReference>
<sequence length="930" mass="106083">MRITIFLLLSTFGYIGCTPLRERPVNTDRKPSQFKGLDAYKLPEDIIPLDYVIHLIPYMNDALPPKNFTFDGQVRILVRVDRATNQIRMHANDMTIINESINVTNVASQETVEVTAVNQTEPGVDDRHFLDIFLAEELVLEEEYEIVISFIGILNDEMEGFYRSNYFEDGEEKWMLATQFESTAARRAFPCFDEPAMKATFQLNIARQPIWIVLSNMLVSNETAVSEPGLEEWLWVHFDRSVRMSPYLVWARPDYIQAGRYANLVAPKVVEFMEEFTGHLYALPKMDEIAIPDFAAGAMENWGLVTYRETALLYDEKISTTSSKQGTASVIAHELAHQWFGNLVSPKWWSNTWLNEGFATFFAAYAGSHVETNMSLYEQFVTDDVDAALRVDALESAHPLVDDTVDSPDAASRIFDTISYSKGGSVIRMMLNFMGEENFKKGINTYLQEMKFGNADQDDLWRWLGTGVPDGLLPESVEFKDIMDTWALQAGYPLITVTRDYEANTTSFSQKRFFSTPNENEHKEVYWVPLTMVVQDQLEENDSITWLYNETITINSPAADKWLLVNNDKFGYYRVNYDKENWKKLSEAINATHLLDELSVINRAQLLMDSLVLAKAKELDYETAFDTTNYLAHEKEFTPWNAALNELSYVKDRMVAEDSTKLLFERYMKSRMGHLYEHVKGFNDTEPDEHVIRLQKVTVLSWLCSMGDEVCNEDGFALFNEWRNVENTTIHPDLKSLVYKSGIRVGGDDEYNFLYTKYNGTNDSSEISLILNAMGASNNQDLLQRLLRDSIAEDSPFKSEHARTILSAVQSNPVGTNLALDFIINNFFNANTQWGDSGSVFTSISSRLNTNEHKQKIENFLASNGEKLTETAKNNLNSTLRTLETNLQWNSDHKQTIVMYLTRKIGGNSASLAMISHAILLVALVLPKLL</sequence>
<dbReference type="InterPro" id="IPR027268">
    <property type="entry name" value="Peptidase_M4/M1_CTD_sf"/>
</dbReference>
<dbReference type="EMBL" id="CADEPI010000024">
    <property type="protein sequence ID" value="CAB3366331.1"/>
    <property type="molecule type" value="Genomic_DNA"/>
</dbReference>
<comment type="similarity">
    <text evidence="3 20">Belongs to the peptidase M1 family.</text>
</comment>
<reference evidence="25 26" key="1">
    <citation type="submission" date="2020-04" db="EMBL/GenBank/DDBJ databases">
        <authorList>
            <person name="Alioto T."/>
            <person name="Alioto T."/>
            <person name="Gomez Garrido J."/>
        </authorList>
    </citation>
    <scope>NUCLEOTIDE SEQUENCE [LARGE SCALE GENOMIC DNA]</scope>
</reference>
<comment type="catalytic activity">
    <reaction evidence="1">
        <text>Release of an N-terminal amino acid, Xaa-|-Yaa- from a peptide, amide or arylamide. Xaa is preferably Ala, but may be most amino acids including Pro (slow action). When a terminal hydrophobic residue is followed by a prolyl residue, the two may be released as an intact Xaa-Pro dipeptide.</text>
        <dbReference type="EC" id="3.4.11.2"/>
    </reaction>
</comment>
<dbReference type="Pfam" id="PF17900">
    <property type="entry name" value="Peptidase_M1_N"/>
    <property type="match status" value="1"/>
</dbReference>
<keyword evidence="9 21" id="KW-0732">Signal</keyword>
<name>A0A8S1CFV5_9INSE</name>
<dbReference type="Gene3D" id="1.10.390.10">
    <property type="entry name" value="Neutral Protease Domain 2"/>
    <property type="match status" value="1"/>
</dbReference>
<dbReference type="GO" id="GO:0006508">
    <property type="term" value="P:proteolysis"/>
    <property type="evidence" value="ECO:0007669"/>
    <property type="project" value="UniProtKB-KW"/>
</dbReference>
<evidence type="ECO:0000256" key="13">
    <source>
        <dbReference type="ARBA" id="ARBA00023136"/>
    </source>
</evidence>
<dbReference type="InterPro" id="IPR050344">
    <property type="entry name" value="Peptidase_M1_aminopeptidases"/>
</dbReference>
<keyword evidence="5" id="KW-1003">Cell membrane</keyword>
<dbReference type="InterPro" id="IPR014782">
    <property type="entry name" value="Peptidase_M1_dom"/>
</dbReference>
<keyword evidence="26" id="KW-1185">Reference proteome</keyword>
<feature type="binding site" evidence="18">
    <location>
        <position position="356"/>
    </location>
    <ligand>
        <name>Zn(2+)</name>
        <dbReference type="ChEBI" id="CHEBI:29105"/>
        <note>catalytic</note>
    </ligand>
</feature>
<dbReference type="GO" id="GO:0005615">
    <property type="term" value="C:extracellular space"/>
    <property type="evidence" value="ECO:0007669"/>
    <property type="project" value="TreeGrafter"/>
</dbReference>
<dbReference type="GO" id="GO:0042277">
    <property type="term" value="F:peptide binding"/>
    <property type="evidence" value="ECO:0007669"/>
    <property type="project" value="TreeGrafter"/>
</dbReference>
<dbReference type="InterPro" id="IPR042097">
    <property type="entry name" value="Aminopeptidase_N-like_N_sf"/>
</dbReference>
<dbReference type="GO" id="GO:0098552">
    <property type="term" value="C:side of membrane"/>
    <property type="evidence" value="ECO:0007669"/>
    <property type="project" value="UniProtKB-KW"/>
</dbReference>
<dbReference type="FunFam" id="1.25.50.20:FF:000001">
    <property type="entry name" value="Aminopeptidase"/>
    <property type="match status" value="1"/>
</dbReference>
<evidence type="ECO:0000259" key="24">
    <source>
        <dbReference type="Pfam" id="PF17900"/>
    </source>
</evidence>
<evidence type="ECO:0000256" key="7">
    <source>
        <dbReference type="ARBA" id="ARBA00022670"/>
    </source>
</evidence>
<evidence type="ECO:0000256" key="18">
    <source>
        <dbReference type="PIRSR" id="PIRSR634016-3"/>
    </source>
</evidence>
<proteinExistence type="inferred from homology"/>
<dbReference type="FunFam" id="1.10.390.10:FF:000001">
    <property type="entry name" value="Aminopeptidase"/>
    <property type="match status" value="1"/>
</dbReference>
<dbReference type="Gene3D" id="2.60.40.1910">
    <property type="match status" value="1"/>
</dbReference>
<feature type="domain" description="Aminopeptidase N-like N-terminal" evidence="24">
    <location>
        <begin position="48"/>
        <end position="248"/>
    </location>
</feature>
<evidence type="ECO:0000259" key="23">
    <source>
        <dbReference type="Pfam" id="PF11838"/>
    </source>
</evidence>
<evidence type="ECO:0000256" key="8">
    <source>
        <dbReference type="ARBA" id="ARBA00022723"/>
    </source>
</evidence>
<evidence type="ECO:0000256" key="20">
    <source>
        <dbReference type="RuleBase" id="RU364040"/>
    </source>
</evidence>
<evidence type="ECO:0000256" key="12">
    <source>
        <dbReference type="ARBA" id="ARBA00023049"/>
    </source>
</evidence>
<organism evidence="25 26">
    <name type="scientific">Cloeon dipterum</name>
    <dbReference type="NCBI Taxonomy" id="197152"/>
    <lineage>
        <taxon>Eukaryota</taxon>
        <taxon>Metazoa</taxon>
        <taxon>Ecdysozoa</taxon>
        <taxon>Arthropoda</taxon>
        <taxon>Hexapoda</taxon>
        <taxon>Insecta</taxon>
        <taxon>Pterygota</taxon>
        <taxon>Palaeoptera</taxon>
        <taxon>Ephemeroptera</taxon>
        <taxon>Pisciforma</taxon>
        <taxon>Baetidae</taxon>
        <taxon>Cloeon</taxon>
    </lineage>
</organism>
<keyword evidence="11 18" id="KW-0862">Zinc</keyword>
<dbReference type="InterPro" id="IPR001930">
    <property type="entry name" value="Peptidase_M1"/>
</dbReference>
<accession>A0A8S1CFV5</accession>
<feature type="domain" description="ERAP1-like C-terminal" evidence="23">
    <location>
        <begin position="562"/>
        <end position="880"/>
    </location>
</feature>